<dbReference type="STRING" id="589385.SAMN05421504_109260"/>
<reference evidence="1 2" key="1">
    <citation type="submission" date="2016-10" db="EMBL/GenBank/DDBJ databases">
        <authorList>
            <person name="de Groot N.N."/>
        </authorList>
    </citation>
    <scope>NUCLEOTIDE SEQUENCE [LARGE SCALE GENOMIC DNA]</scope>
    <source>
        <strain evidence="1 2">CPCC 202699</strain>
    </source>
</reference>
<dbReference type="SUPFAM" id="SSF55961">
    <property type="entry name" value="Bet v1-like"/>
    <property type="match status" value="1"/>
</dbReference>
<name>A0A1H3QDY8_9PSEU</name>
<keyword evidence="2" id="KW-1185">Reference proteome</keyword>
<accession>A0A1H3QDY8</accession>
<gene>
    <name evidence="1" type="ORF">SAMN05421504_109260</name>
</gene>
<dbReference type="RefSeq" id="WP_245757637.1">
    <property type="nucleotide sequence ID" value="NZ_FNON01000009.1"/>
</dbReference>
<dbReference type="EMBL" id="FNON01000009">
    <property type="protein sequence ID" value="SDZ11341.1"/>
    <property type="molecule type" value="Genomic_DNA"/>
</dbReference>
<evidence type="ECO:0000313" key="1">
    <source>
        <dbReference type="EMBL" id="SDZ11341.1"/>
    </source>
</evidence>
<proteinExistence type="predicted"/>
<dbReference type="InterPro" id="IPR023393">
    <property type="entry name" value="START-like_dom_sf"/>
</dbReference>
<evidence type="ECO:0000313" key="2">
    <source>
        <dbReference type="Proteomes" id="UP000199515"/>
    </source>
</evidence>
<dbReference type="Proteomes" id="UP000199515">
    <property type="component" value="Unassembled WGS sequence"/>
</dbReference>
<protein>
    <recommendedName>
        <fullName evidence="3">Activator of Hsp90 ATPase homolog 1-like protein</fullName>
    </recommendedName>
</protein>
<evidence type="ECO:0008006" key="3">
    <source>
        <dbReference type="Google" id="ProtNLM"/>
    </source>
</evidence>
<sequence length="123" mass="13706">MDSAQTVEVSQAVPGTAKQVWEFLLGRDGSEIWLGPGTDLVNDKSYETANGTAGRVRKIKDAKQLSLTWQPKDWDHDSDVHVIVGEGTLKFRQEGLIDAAEHAEQREYWEGVVERIATALAER</sequence>
<dbReference type="Gene3D" id="3.30.530.20">
    <property type="match status" value="1"/>
</dbReference>
<dbReference type="AlphaFoldDB" id="A0A1H3QDY8"/>
<organism evidence="1 2">
    <name type="scientific">Amycolatopsis xylanica</name>
    <dbReference type="NCBI Taxonomy" id="589385"/>
    <lineage>
        <taxon>Bacteria</taxon>
        <taxon>Bacillati</taxon>
        <taxon>Actinomycetota</taxon>
        <taxon>Actinomycetes</taxon>
        <taxon>Pseudonocardiales</taxon>
        <taxon>Pseudonocardiaceae</taxon>
        <taxon>Amycolatopsis</taxon>
    </lineage>
</organism>